<evidence type="ECO:0000313" key="2">
    <source>
        <dbReference type="EMBL" id="HIU37151.1"/>
    </source>
</evidence>
<dbReference type="AlphaFoldDB" id="A0A9D1LFQ6"/>
<gene>
    <name evidence="2" type="ORF">IAC56_02620</name>
</gene>
<dbReference type="GO" id="GO:0006313">
    <property type="term" value="P:DNA transposition"/>
    <property type="evidence" value="ECO:0007669"/>
    <property type="project" value="InterPro"/>
</dbReference>
<dbReference type="InterPro" id="IPR002514">
    <property type="entry name" value="Transposase_8"/>
</dbReference>
<evidence type="ECO:0000313" key="3">
    <source>
        <dbReference type="Proteomes" id="UP000824083"/>
    </source>
</evidence>
<proteinExistence type="predicted"/>
<comment type="caution">
    <text evidence="2">The sequence shown here is derived from an EMBL/GenBank/DDBJ whole genome shotgun (WGS) entry which is preliminary data.</text>
</comment>
<dbReference type="GO" id="GO:0003677">
    <property type="term" value="F:DNA binding"/>
    <property type="evidence" value="ECO:0007669"/>
    <property type="project" value="InterPro"/>
</dbReference>
<name>A0A9D1LFQ6_9BURK</name>
<protein>
    <submittedName>
        <fullName evidence="2">Transposase</fullName>
    </submittedName>
</protein>
<organism evidence="2 3">
    <name type="scientific">Candidatus Aphodousia faecigallinarum</name>
    <dbReference type="NCBI Taxonomy" id="2840677"/>
    <lineage>
        <taxon>Bacteria</taxon>
        <taxon>Pseudomonadati</taxon>
        <taxon>Pseudomonadota</taxon>
        <taxon>Betaproteobacteria</taxon>
        <taxon>Burkholderiales</taxon>
        <taxon>Sutterellaceae</taxon>
        <taxon>Sutterellaceae incertae sedis</taxon>
        <taxon>Candidatus Aphodousia</taxon>
    </lineage>
</organism>
<evidence type="ECO:0000256" key="1">
    <source>
        <dbReference type="SAM" id="Coils"/>
    </source>
</evidence>
<reference evidence="2" key="2">
    <citation type="journal article" date="2021" name="PeerJ">
        <title>Extensive microbial diversity within the chicken gut microbiome revealed by metagenomics and culture.</title>
        <authorList>
            <person name="Gilroy R."/>
            <person name="Ravi A."/>
            <person name="Getino M."/>
            <person name="Pursley I."/>
            <person name="Horton D.L."/>
            <person name="Alikhan N.F."/>
            <person name="Baker D."/>
            <person name="Gharbi K."/>
            <person name="Hall N."/>
            <person name="Watson M."/>
            <person name="Adriaenssens E.M."/>
            <person name="Foster-Nyarko E."/>
            <person name="Jarju S."/>
            <person name="Secka A."/>
            <person name="Antonio M."/>
            <person name="Oren A."/>
            <person name="Chaudhuri R.R."/>
            <person name="La Ragione R."/>
            <person name="Hildebrand F."/>
            <person name="Pallen M.J."/>
        </authorList>
    </citation>
    <scope>NUCLEOTIDE SEQUENCE</scope>
    <source>
        <strain evidence="2">7463</strain>
    </source>
</reference>
<dbReference type="Proteomes" id="UP000824083">
    <property type="component" value="Unassembled WGS sequence"/>
</dbReference>
<keyword evidence="1" id="KW-0175">Coiled coil</keyword>
<feature type="coiled-coil region" evidence="1">
    <location>
        <begin position="67"/>
        <end position="94"/>
    </location>
</feature>
<reference evidence="2" key="1">
    <citation type="submission" date="2020-10" db="EMBL/GenBank/DDBJ databases">
        <authorList>
            <person name="Gilroy R."/>
        </authorList>
    </citation>
    <scope>NUCLEOTIDE SEQUENCE</scope>
    <source>
        <strain evidence="2">7463</strain>
    </source>
</reference>
<dbReference type="GO" id="GO:0004803">
    <property type="term" value="F:transposase activity"/>
    <property type="evidence" value="ECO:0007669"/>
    <property type="project" value="InterPro"/>
</dbReference>
<dbReference type="SUPFAM" id="SSF46689">
    <property type="entry name" value="Homeodomain-like"/>
    <property type="match status" value="1"/>
</dbReference>
<sequence length="108" mass="12755">MILTFLKYLTEMRIKMHKRFSEEFKKSAIIRVQNGESQLSVANSLGISYKTLNRWIIRAKGQMPSENVSLSEENARLRKALKEREAEIAFLKKQRRTSQRCRNEVRLP</sequence>
<dbReference type="InterPro" id="IPR009057">
    <property type="entry name" value="Homeodomain-like_sf"/>
</dbReference>
<dbReference type="Gene3D" id="1.10.10.60">
    <property type="entry name" value="Homeodomain-like"/>
    <property type="match status" value="1"/>
</dbReference>
<dbReference type="Pfam" id="PF01527">
    <property type="entry name" value="HTH_Tnp_1"/>
    <property type="match status" value="1"/>
</dbReference>
<dbReference type="EMBL" id="DVMY01000048">
    <property type="protein sequence ID" value="HIU37151.1"/>
    <property type="molecule type" value="Genomic_DNA"/>
</dbReference>
<accession>A0A9D1LFQ6</accession>